<organism evidence="2 3">
    <name type="scientific">Microctonus hyperodae</name>
    <name type="common">Parasitoid wasp</name>
    <dbReference type="NCBI Taxonomy" id="165561"/>
    <lineage>
        <taxon>Eukaryota</taxon>
        <taxon>Metazoa</taxon>
        <taxon>Ecdysozoa</taxon>
        <taxon>Arthropoda</taxon>
        <taxon>Hexapoda</taxon>
        <taxon>Insecta</taxon>
        <taxon>Pterygota</taxon>
        <taxon>Neoptera</taxon>
        <taxon>Endopterygota</taxon>
        <taxon>Hymenoptera</taxon>
        <taxon>Apocrita</taxon>
        <taxon>Ichneumonoidea</taxon>
        <taxon>Braconidae</taxon>
        <taxon>Euphorinae</taxon>
        <taxon>Microctonus</taxon>
    </lineage>
</organism>
<sequence length="297" mass="33412">MEPPTVTNEPNLNESNNNFDNIPGAIAHCLVKKKSLSFDCINEGSLSVLRSMNDKDHLDFGNIILDRSESESRDLLDLDYNPKDFNNVIKAAARLMERRNIKWDLNNIYPGLQMKAGPMLNGNGILEFVVDERIAGYSNRQLGTGRMLMRSLVLPFLLGFKFSLSSLIPLVFGIILLITKKALFLTKIALMLSGILGWNAFVSSSNVGGISPGISSAFHPHGYNDYGFNHHYGYDHSGINVDHHNPYRPYRTPVNSDFPYNQHIIREIVDVYDSNNADTTQDNTMRSGKNFVWTARN</sequence>
<dbReference type="Proteomes" id="UP001168972">
    <property type="component" value="Unassembled WGS sequence"/>
</dbReference>
<dbReference type="EMBL" id="JAQQBR010000001">
    <property type="protein sequence ID" value="KAK0183029.1"/>
    <property type="molecule type" value="Genomic_DNA"/>
</dbReference>
<comment type="caution">
    <text evidence="2">The sequence shown here is derived from an EMBL/GenBank/DDBJ whole genome shotgun (WGS) entry which is preliminary data.</text>
</comment>
<feature type="transmembrane region" description="Helical" evidence="1">
    <location>
        <begin position="152"/>
        <end position="178"/>
    </location>
</feature>
<keyword evidence="3" id="KW-1185">Reference proteome</keyword>
<reference evidence="2" key="1">
    <citation type="journal article" date="2023" name="bioRxiv">
        <title>Scaffold-level genome assemblies of two parasitoid biocontrol wasps reveal the parthenogenesis mechanism and an associated novel virus.</title>
        <authorList>
            <person name="Inwood S."/>
            <person name="Skelly J."/>
            <person name="Guhlin J."/>
            <person name="Harrop T."/>
            <person name="Goldson S."/>
            <person name="Dearden P."/>
        </authorList>
    </citation>
    <scope>NUCLEOTIDE SEQUENCE</scope>
    <source>
        <strain evidence="2">Lincoln</strain>
        <tissue evidence="2">Whole body</tissue>
    </source>
</reference>
<reference evidence="2" key="2">
    <citation type="submission" date="2023-03" db="EMBL/GenBank/DDBJ databases">
        <authorList>
            <person name="Inwood S.N."/>
            <person name="Skelly J.G."/>
            <person name="Guhlin J."/>
            <person name="Harrop T.W.R."/>
            <person name="Goldson S.G."/>
            <person name="Dearden P.K."/>
        </authorList>
    </citation>
    <scope>NUCLEOTIDE SEQUENCE</scope>
    <source>
        <strain evidence="2">Lincoln</strain>
        <tissue evidence="2">Whole body</tissue>
    </source>
</reference>
<proteinExistence type="predicted"/>
<gene>
    <name evidence="2" type="ORF">PV327_001107</name>
</gene>
<dbReference type="Pfam" id="PF07898">
    <property type="entry name" value="DUF1676"/>
    <property type="match status" value="1"/>
</dbReference>
<protein>
    <submittedName>
        <fullName evidence="2">Uncharacterized protein</fullName>
    </submittedName>
</protein>
<dbReference type="GO" id="GO:0016020">
    <property type="term" value="C:membrane"/>
    <property type="evidence" value="ECO:0007669"/>
    <property type="project" value="TreeGrafter"/>
</dbReference>
<dbReference type="AlphaFoldDB" id="A0AA39G7J1"/>
<keyword evidence="1" id="KW-1133">Transmembrane helix</keyword>
<evidence type="ECO:0000313" key="3">
    <source>
        <dbReference type="Proteomes" id="UP001168972"/>
    </source>
</evidence>
<dbReference type="PANTHER" id="PTHR21879">
    <property type="entry name" value="FI03362P-RELATED-RELATED"/>
    <property type="match status" value="1"/>
</dbReference>
<evidence type="ECO:0000313" key="2">
    <source>
        <dbReference type="EMBL" id="KAK0183029.1"/>
    </source>
</evidence>
<keyword evidence="1" id="KW-0812">Transmembrane</keyword>
<evidence type="ECO:0000256" key="1">
    <source>
        <dbReference type="SAM" id="Phobius"/>
    </source>
</evidence>
<feature type="transmembrane region" description="Helical" evidence="1">
    <location>
        <begin position="184"/>
        <end position="202"/>
    </location>
</feature>
<dbReference type="PANTHER" id="PTHR21879:SF27">
    <property type="entry name" value="OSIRIS 10A"/>
    <property type="match status" value="1"/>
</dbReference>
<name>A0AA39G7J1_MICHY</name>
<keyword evidence="1" id="KW-0472">Membrane</keyword>
<dbReference type="InterPro" id="IPR012464">
    <property type="entry name" value="DUF1676"/>
</dbReference>
<accession>A0AA39G7J1</accession>